<dbReference type="InterPro" id="IPR044254">
    <property type="entry name" value="At4g02110-like"/>
</dbReference>
<dbReference type="PANTHER" id="PTHR47181:SF2">
    <property type="entry name" value="BRCA1 C TERMINUS DOMAIN CONTAINING PROTEIN, EXPRESSED"/>
    <property type="match status" value="1"/>
</dbReference>
<dbReference type="Proteomes" id="UP001152561">
    <property type="component" value="Unassembled WGS sequence"/>
</dbReference>
<keyword evidence="3" id="KW-1185">Reference proteome</keyword>
<evidence type="ECO:0000313" key="2">
    <source>
        <dbReference type="EMBL" id="KAJ8565846.1"/>
    </source>
</evidence>
<feature type="compositionally biased region" description="Basic and acidic residues" evidence="1">
    <location>
        <begin position="290"/>
        <end position="302"/>
    </location>
</feature>
<organism evidence="2 3">
    <name type="scientific">Anisodus acutangulus</name>
    <dbReference type="NCBI Taxonomy" id="402998"/>
    <lineage>
        <taxon>Eukaryota</taxon>
        <taxon>Viridiplantae</taxon>
        <taxon>Streptophyta</taxon>
        <taxon>Embryophyta</taxon>
        <taxon>Tracheophyta</taxon>
        <taxon>Spermatophyta</taxon>
        <taxon>Magnoliopsida</taxon>
        <taxon>eudicotyledons</taxon>
        <taxon>Gunneridae</taxon>
        <taxon>Pentapetalae</taxon>
        <taxon>asterids</taxon>
        <taxon>lamiids</taxon>
        <taxon>Solanales</taxon>
        <taxon>Solanaceae</taxon>
        <taxon>Solanoideae</taxon>
        <taxon>Hyoscyameae</taxon>
        <taxon>Anisodus</taxon>
    </lineage>
</organism>
<feature type="region of interest" description="Disordered" evidence="1">
    <location>
        <begin position="334"/>
        <end position="362"/>
    </location>
</feature>
<dbReference type="PANTHER" id="PTHR47181">
    <property type="entry name" value="BRCA1 C TERMINUS DOMAIN CONTAINING PROTEIN, EXPRESSED"/>
    <property type="match status" value="1"/>
</dbReference>
<feature type="compositionally biased region" description="Basic and acidic residues" evidence="1">
    <location>
        <begin position="208"/>
        <end position="225"/>
    </location>
</feature>
<feature type="compositionally biased region" description="Basic and acidic residues" evidence="1">
    <location>
        <begin position="184"/>
        <end position="193"/>
    </location>
</feature>
<gene>
    <name evidence="2" type="ORF">K7X08_008422</name>
</gene>
<feature type="region of interest" description="Disordered" evidence="1">
    <location>
        <begin position="157"/>
        <end position="310"/>
    </location>
</feature>
<dbReference type="AlphaFoldDB" id="A0A9Q1MUG4"/>
<evidence type="ECO:0000313" key="3">
    <source>
        <dbReference type="Proteomes" id="UP001152561"/>
    </source>
</evidence>
<name>A0A9Q1MUG4_9SOLA</name>
<sequence>MVDSDLVEDRGEELGRDLSLGKNIHFDKGAFVDPLKNSDSKISNPIKLANQRECDEDALQAGTCAVTGLKTTLSSNVDPVNFHSCETEHSTDEHNGPRSELQAVKYPSPVIEREDIEKSIRLAELRYAVGDSTSGFKPLKIKSLSKKTLGSRLNLCEGDATNQKGTTFNKTVPANDSAPSVSSGRKDREHKEVLSSAKVEVPPADNAESSKETDDAGTPENKEYDELNVLKATQKPSGKKTRSNKSTSAENDVDVKGTKGPKYLMKRSKTTNVVAKRAVISPKVAKRKKSENDKKKNVETENGKGLPVTGEPTVLALDHELNSMDVDNENRHVIGGQNMSYNEGHAGGKSPRCGKKPLKPNVANPLQVTEVGTERRDSHQWSYEAFGRWILKSDYLTASNEAGKFLDED</sequence>
<feature type="compositionally biased region" description="Polar residues" evidence="1">
    <location>
        <begin position="160"/>
        <end position="183"/>
    </location>
</feature>
<dbReference type="OrthoDB" id="1935339at2759"/>
<reference evidence="3" key="1">
    <citation type="journal article" date="2023" name="Proc. Natl. Acad. Sci. U.S.A.">
        <title>Genomic and structural basis for evolution of tropane alkaloid biosynthesis.</title>
        <authorList>
            <person name="Wanga Y.-J."/>
            <person name="Taina T."/>
            <person name="Yua J.-Y."/>
            <person name="Lia J."/>
            <person name="Xua B."/>
            <person name="Chenc J."/>
            <person name="D'Auriad J.C."/>
            <person name="Huanga J.-P."/>
            <person name="Huanga S.-X."/>
        </authorList>
    </citation>
    <scope>NUCLEOTIDE SEQUENCE [LARGE SCALE GENOMIC DNA]</scope>
    <source>
        <strain evidence="3">cv. KIB-2019</strain>
    </source>
</reference>
<accession>A0A9Q1MUG4</accession>
<protein>
    <submittedName>
        <fullName evidence="2">Uncharacterized protein</fullName>
    </submittedName>
</protein>
<proteinExistence type="predicted"/>
<evidence type="ECO:0000256" key="1">
    <source>
        <dbReference type="SAM" id="MobiDB-lite"/>
    </source>
</evidence>
<dbReference type="EMBL" id="JAJAGQ010000004">
    <property type="protein sequence ID" value="KAJ8565846.1"/>
    <property type="molecule type" value="Genomic_DNA"/>
</dbReference>
<comment type="caution">
    <text evidence="2">The sequence shown here is derived from an EMBL/GenBank/DDBJ whole genome shotgun (WGS) entry which is preliminary data.</text>
</comment>